<evidence type="ECO:0008006" key="3">
    <source>
        <dbReference type="Google" id="ProtNLM"/>
    </source>
</evidence>
<dbReference type="InterPro" id="IPR025366">
    <property type="entry name" value="DUF4270"/>
</dbReference>
<comment type="caution">
    <text evidence="1">The sequence shown here is derived from an EMBL/GenBank/DDBJ whole genome shotgun (WGS) entry which is preliminary data.</text>
</comment>
<keyword evidence="2" id="KW-1185">Reference proteome</keyword>
<evidence type="ECO:0000313" key="1">
    <source>
        <dbReference type="EMBL" id="EAY24767.1"/>
    </source>
</evidence>
<organism evidence="1 2">
    <name type="scientific">Microscilla marina ATCC 23134</name>
    <dbReference type="NCBI Taxonomy" id="313606"/>
    <lineage>
        <taxon>Bacteria</taxon>
        <taxon>Pseudomonadati</taxon>
        <taxon>Bacteroidota</taxon>
        <taxon>Cytophagia</taxon>
        <taxon>Cytophagales</taxon>
        <taxon>Microscillaceae</taxon>
        <taxon>Microscilla</taxon>
    </lineage>
</organism>
<gene>
    <name evidence="1" type="ORF">M23134_04550</name>
</gene>
<proteinExistence type="predicted"/>
<protein>
    <recommendedName>
        <fullName evidence="3">DUF4270 domain-containing protein</fullName>
    </recommendedName>
</protein>
<dbReference type="AlphaFoldDB" id="A1ZXT8"/>
<evidence type="ECO:0000313" key="2">
    <source>
        <dbReference type="Proteomes" id="UP000004095"/>
    </source>
</evidence>
<reference evidence="1 2" key="1">
    <citation type="submission" date="2007-01" db="EMBL/GenBank/DDBJ databases">
        <authorList>
            <person name="Haygood M."/>
            <person name="Podell S."/>
            <person name="Anderson C."/>
            <person name="Hopkinson B."/>
            <person name="Roe K."/>
            <person name="Barbeau K."/>
            <person name="Gaasterland T."/>
            <person name="Ferriera S."/>
            <person name="Johnson J."/>
            <person name="Kravitz S."/>
            <person name="Beeson K."/>
            <person name="Sutton G."/>
            <person name="Rogers Y.-H."/>
            <person name="Friedman R."/>
            <person name="Frazier M."/>
            <person name="Venter J.C."/>
        </authorList>
    </citation>
    <scope>NUCLEOTIDE SEQUENCE [LARGE SCALE GENOMIC DNA]</scope>
    <source>
        <strain evidence="1 2">ATCC 23134</strain>
    </source>
</reference>
<dbReference type="Pfam" id="PF14092">
    <property type="entry name" value="DUF4270"/>
    <property type="match status" value="1"/>
</dbReference>
<sequence>MPTSGSHIVLVGEHSDPVFGDIKANAFMDLSPSFLVDSSKITLTGTNQVFKSLTLNLPLRYTYGVDFSQTDDPQTIEIYELKDTLELGKTYINTDVVEYDATRLLGTVTFKPKELIDTKAGALGVEITDTDYQQRIFNATVGRATLDEFINQVKGIAIVYKSGSSNAILGFDRTVASLNMAYSAEVDGQINNDLIYSVFFSNEINRTNTVPVFNQIRSTNRSSVLRALSNTTTEVEGTPILHTQAGTGVVARIDLVDVLKLKQKGEVSINKAELVFSPLLETVNNKAHPIPSHLILIQANGNNYDRLPNGRSALWVNEEVPNLDNFGRHLSVYNSVFKHYTYNITQQLQQVLNGSQGTQLFVVPSALTSDNNHTGAIGGESVTRLMIDNQASSNRKIQLKVFYTIVKQ</sequence>
<name>A1ZXT8_MICM2</name>
<accession>A1ZXT8</accession>
<dbReference type="EMBL" id="AAWS01000061">
    <property type="protein sequence ID" value="EAY24767.1"/>
    <property type="molecule type" value="Genomic_DNA"/>
</dbReference>
<dbReference type="Proteomes" id="UP000004095">
    <property type="component" value="Unassembled WGS sequence"/>
</dbReference>